<name>A0AAU7LQK6_9BURK</name>
<dbReference type="AlphaFoldDB" id="A0AAU7LQK6"/>
<dbReference type="InterPro" id="IPR024976">
    <property type="entry name" value="DUF3885"/>
</dbReference>
<gene>
    <name evidence="2" type="ORF">ABLV49_18895</name>
</gene>
<proteinExistence type="predicted"/>
<dbReference type="EMBL" id="CP157675">
    <property type="protein sequence ID" value="XBP69917.1"/>
    <property type="molecule type" value="Genomic_DNA"/>
</dbReference>
<evidence type="ECO:0000259" key="1">
    <source>
        <dbReference type="Pfam" id="PF13021"/>
    </source>
</evidence>
<feature type="domain" description="DUF3885" evidence="1">
    <location>
        <begin position="30"/>
        <end position="197"/>
    </location>
</feature>
<organism evidence="2">
    <name type="scientific">Polaromonas hydrogenivorans</name>
    <dbReference type="NCBI Taxonomy" id="335476"/>
    <lineage>
        <taxon>Bacteria</taxon>
        <taxon>Pseudomonadati</taxon>
        <taxon>Pseudomonadota</taxon>
        <taxon>Betaproteobacteria</taxon>
        <taxon>Burkholderiales</taxon>
        <taxon>Comamonadaceae</taxon>
        <taxon>Polaromonas</taxon>
    </lineage>
</organism>
<reference evidence="2" key="1">
    <citation type="submission" date="2024-05" db="EMBL/GenBank/DDBJ databases">
        <authorList>
            <person name="Bunk B."/>
            <person name="Swiderski J."/>
            <person name="Sproer C."/>
            <person name="Thiel V."/>
        </authorList>
    </citation>
    <scope>NUCLEOTIDE SEQUENCE</scope>
    <source>
        <strain evidence="2">DSM 17735</strain>
    </source>
</reference>
<dbReference type="Pfam" id="PF13021">
    <property type="entry name" value="DUF3885"/>
    <property type="match status" value="1"/>
</dbReference>
<dbReference type="RefSeq" id="WP_349278889.1">
    <property type="nucleotide sequence ID" value="NZ_CBCSCU010000018.1"/>
</dbReference>
<accession>A0AAU7LQK6</accession>
<protein>
    <recommendedName>
        <fullName evidence="1">DUF3885 domain-containing protein</fullName>
    </recommendedName>
</protein>
<sequence length="203" mass="23913">MLESKISIFQEQKYPLTWWCTEFGKTAPVGHALRQFLPLNWTRFHSLPESKRYPESEDEYLEIIRRNAMVASELFQIDEPIYVYKSYYRYEKKLRGKSRHQVAGRQLREDVSQLFINVGRSHQDEDNQCSVRALVTKWKPDFFERLIRQVAVFDEAGVSLVSPATKNIFCPYDGGMDIFTFSLNPAELENKFHSWLSVNSNKM</sequence>
<evidence type="ECO:0000313" key="2">
    <source>
        <dbReference type="EMBL" id="XBP69917.1"/>
    </source>
</evidence>